<dbReference type="EMBL" id="CP135443">
    <property type="protein sequence ID" value="WRY33422.1"/>
    <property type="molecule type" value="Genomic_DNA"/>
</dbReference>
<dbReference type="Proteomes" id="UP001623290">
    <property type="component" value="Chromosome"/>
</dbReference>
<dbReference type="PANTHER" id="PTHR43677:SF11">
    <property type="entry name" value="ZINC-CONTAINING ALCOHOL DEHYDROGENASE"/>
    <property type="match status" value="1"/>
</dbReference>
<organism evidence="2 3">
    <name type="scientific">Thioclava litoralis</name>
    <dbReference type="NCBI Taxonomy" id="3076557"/>
    <lineage>
        <taxon>Bacteria</taxon>
        <taxon>Pseudomonadati</taxon>
        <taxon>Pseudomonadota</taxon>
        <taxon>Alphaproteobacteria</taxon>
        <taxon>Rhodobacterales</taxon>
        <taxon>Paracoccaceae</taxon>
        <taxon>Thioclava</taxon>
    </lineage>
</organism>
<protein>
    <submittedName>
        <fullName evidence="2">Zinc-binding alcohol dehydrogenase family protein</fullName>
    </submittedName>
</protein>
<dbReference type="InterPro" id="IPR011032">
    <property type="entry name" value="GroES-like_sf"/>
</dbReference>
<reference evidence="2 3" key="1">
    <citation type="submission" date="2023-09" db="EMBL/GenBank/DDBJ databases">
        <title>Thioclava shenzhenensis sp. nov., a multidrug resistant bacteria-antagonizing species isolated from coastal seawater.</title>
        <authorList>
            <person name="Long M."/>
        </authorList>
    </citation>
    <scope>NUCLEOTIDE SEQUENCE [LARGE SCALE GENOMIC DNA]</scope>
    <source>
        <strain evidence="2 3">FTW29</strain>
    </source>
</reference>
<dbReference type="SMART" id="SM00829">
    <property type="entry name" value="PKS_ER"/>
    <property type="match status" value="1"/>
</dbReference>
<dbReference type="InterPro" id="IPR020843">
    <property type="entry name" value="ER"/>
</dbReference>
<feature type="domain" description="Enoyl reductase (ER)" evidence="1">
    <location>
        <begin position="10"/>
        <end position="315"/>
    </location>
</feature>
<dbReference type="InterPro" id="IPR051397">
    <property type="entry name" value="Zn-ADH-like_protein"/>
</dbReference>
<sequence length="321" mass="33497">MKAAIVTQLGQPPEASTFDAPSCKDGEVLVHVRAAAISQLVRARASGTHYSFDGHYPFIPGVDGVGTLPDGTRVYFAFPAGPFGAMAEQVAVPRLQCVTLPDGLDDISAAALANPGMSSWIALKERAGLHAGESVLINGATGASGMLAVQIAKHLGASHIIATGRNVQKLAHLKTLGADETIQLTEDATAMQKTFSAALDTGADVILDYLWGPSARALLEAASHALPHEKRRRFVQIGSQSGAEISLPGGWLRSCAIELMGSGLGSVPTPKIIAAIGEMLQLAADTGIRIPTQAHPLSALRKAWADTGSDMRQVITFPETV</sequence>
<dbReference type="SUPFAM" id="SSF51735">
    <property type="entry name" value="NAD(P)-binding Rossmann-fold domains"/>
    <property type="match status" value="1"/>
</dbReference>
<dbReference type="Gene3D" id="3.40.50.720">
    <property type="entry name" value="NAD(P)-binding Rossmann-like Domain"/>
    <property type="match status" value="1"/>
</dbReference>
<keyword evidence="3" id="KW-1185">Reference proteome</keyword>
<dbReference type="InterPro" id="IPR036291">
    <property type="entry name" value="NAD(P)-bd_dom_sf"/>
</dbReference>
<evidence type="ECO:0000313" key="2">
    <source>
        <dbReference type="EMBL" id="WRY33422.1"/>
    </source>
</evidence>
<accession>A0ABZ1DXA9</accession>
<dbReference type="Pfam" id="PF00107">
    <property type="entry name" value="ADH_zinc_N"/>
    <property type="match status" value="1"/>
</dbReference>
<dbReference type="SUPFAM" id="SSF50129">
    <property type="entry name" value="GroES-like"/>
    <property type="match status" value="1"/>
</dbReference>
<name>A0ABZ1DXA9_9RHOB</name>
<dbReference type="PANTHER" id="PTHR43677">
    <property type="entry name" value="SHORT-CHAIN DEHYDROGENASE/REDUCTASE"/>
    <property type="match status" value="1"/>
</dbReference>
<dbReference type="Gene3D" id="3.90.180.10">
    <property type="entry name" value="Medium-chain alcohol dehydrogenases, catalytic domain"/>
    <property type="match status" value="1"/>
</dbReference>
<evidence type="ECO:0000313" key="3">
    <source>
        <dbReference type="Proteomes" id="UP001623290"/>
    </source>
</evidence>
<proteinExistence type="predicted"/>
<gene>
    <name evidence="2" type="ORF">RPE78_12160</name>
</gene>
<dbReference type="InterPro" id="IPR013149">
    <property type="entry name" value="ADH-like_C"/>
</dbReference>
<evidence type="ECO:0000259" key="1">
    <source>
        <dbReference type="SMART" id="SM00829"/>
    </source>
</evidence>
<dbReference type="RefSeq" id="WP_406720692.1">
    <property type="nucleotide sequence ID" value="NZ_CP135443.1"/>
</dbReference>